<dbReference type="EMBL" id="CP053835">
    <property type="protein sequence ID" value="QKF76079.1"/>
    <property type="molecule type" value="Genomic_DNA"/>
</dbReference>
<gene>
    <name evidence="1" type="ORF">ADFLV_0006</name>
</gene>
<dbReference type="Proteomes" id="UP000503313">
    <property type="component" value="Chromosome"/>
</dbReference>
<proteinExistence type="predicted"/>
<organism evidence="1 2">
    <name type="scientific">Arcobacter defluvii</name>
    <dbReference type="NCBI Taxonomy" id="873191"/>
    <lineage>
        <taxon>Bacteria</taxon>
        <taxon>Pseudomonadati</taxon>
        <taxon>Campylobacterota</taxon>
        <taxon>Epsilonproteobacteria</taxon>
        <taxon>Campylobacterales</taxon>
        <taxon>Arcobacteraceae</taxon>
        <taxon>Arcobacter</taxon>
    </lineage>
</organism>
<protein>
    <submittedName>
        <fullName evidence="1">Uncharacterized protein</fullName>
    </submittedName>
</protein>
<sequence length="201" mass="23799">MERLVTTSQAAEILGLSLQGIHYRIKKNQLKSIKKDGKIFVYVDDSQKNYNSQEKIEPITSNNSNSFEAIIEVKNEQIELLKKSMKWMKKQYISEIFRLEKNQKRIIEVFNSEIKLLQSAFNEMRSIYKPQIANKVDEKQKQSSGFLSLKDFFILMKRENKTELEIKHIIFNAIKKGDRRFIYNKIEKKLLILDANFEDLI</sequence>
<dbReference type="KEGG" id="adz:ADFLV_0006"/>
<keyword evidence="2" id="KW-1185">Reference proteome</keyword>
<evidence type="ECO:0000313" key="2">
    <source>
        <dbReference type="Proteomes" id="UP000503313"/>
    </source>
</evidence>
<dbReference type="AlphaFoldDB" id="A0AAE7BE07"/>
<accession>A0AAE7BE07</accession>
<evidence type="ECO:0000313" key="1">
    <source>
        <dbReference type="EMBL" id="QKF76079.1"/>
    </source>
</evidence>
<reference evidence="1 2" key="1">
    <citation type="submission" date="2020-05" db="EMBL/GenBank/DDBJ databases">
        <title>Complete genome sequencing of Campylobacter and Arcobacter type strains.</title>
        <authorList>
            <person name="Miller W.G."/>
            <person name="Yee E."/>
        </authorList>
    </citation>
    <scope>NUCLEOTIDE SEQUENCE [LARGE SCALE GENOMIC DNA]</scope>
    <source>
        <strain evidence="1 2">LMG 25694</strain>
    </source>
</reference>
<name>A0AAE7BE07_9BACT</name>
<dbReference type="RefSeq" id="WP_129011399.1">
    <property type="nucleotide sequence ID" value="NZ_CP053835.1"/>
</dbReference>